<reference evidence="2" key="1">
    <citation type="journal article" date="2019" name="Int. J. Syst. Evol. Microbiol.">
        <title>The Global Catalogue of Microorganisms (GCM) 10K type strain sequencing project: providing services to taxonomists for standard genome sequencing and annotation.</title>
        <authorList>
            <consortium name="The Broad Institute Genomics Platform"/>
            <consortium name="The Broad Institute Genome Sequencing Center for Infectious Disease"/>
            <person name="Wu L."/>
            <person name="Ma J."/>
        </authorList>
    </citation>
    <scope>NUCLEOTIDE SEQUENCE [LARGE SCALE GENOMIC DNA]</scope>
    <source>
        <strain evidence="2">NBRC 108723</strain>
    </source>
</reference>
<proteinExistence type="predicted"/>
<evidence type="ECO:0000313" key="2">
    <source>
        <dbReference type="Proteomes" id="UP001157138"/>
    </source>
</evidence>
<dbReference type="EMBL" id="BSPW01000019">
    <property type="protein sequence ID" value="GLT17077.1"/>
    <property type="molecule type" value="Genomic_DNA"/>
</dbReference>
<name>A0ABQ6EV62_9VIBR</name>
<sequence length="237" mass="26763">MMTLTTVSERLSSTQSRVFWRVGTQRKGILDVTLDFENDDSALLCELCAIRHLLIESQVFGRAPGTGKGYKLVVSKGAIKKLARGKSDKKYAQKFAAFLQSRLAGVLIEVSTKTEFMADIKVEVTEQLLAERKHYAGTFDTIETPAMGTVLVTAHAVSRYSERITSGKPKAPWLSLVKRIQNPELRIYPLPERERRRKAKKYGTADNVEEWGHPSSEFHFLILNDQGTRTLITAYER</sequence>
<organism evidence="1 2">
    <name type="scientific">Vibrio zhanjiangensis</name>
    <dbReference type="NCBI Taxonomy" id="1046128"/>
    <lineage>
        <taxon>Bacteria</taxon>
        <taxon>Pseudomonadati</taxon>
        <taxon>Pseudomonadota</taxon>
        <taxon>Gammaproteobacteria</taxon>
        <taxon>Vibrionales</taxon>
        <taxon>Vibrionaceae</taxon>
        <taxon>Vibrio</taxon>
    </lineage>
</organism>
<accession>A0ABQ6EV62</accession>
<evidence type="ECO:0000313" key="1">
    <source>
        <dbReference type="EMBL" id="GLT17077.1"/>
    </source>
</evidence>
<keyword evidence="2" id="KW-1185">Reference proteome</keyword>
<comment type="caution">
    <text evidence="1">The sequence shown here is derived from an EMBL/GenBank/DDBJ whole genome shotgun (WGS) entry which is preliminary data.</text>
</comment>
<dbReference type="Proteomes" id="UP001157138">
    <property type="component" value="Unassembled WGS sequence"/>
</dbReference>
<protein>
    <submittedName>
        <fullName evidence="1">Uncharacterized protein</fullName>
    </submittedName>
</protein>
<gene>
    <name evidence="1" type="ORF">GCM10007938_08540</name>
</gene>
<dbReference type="RefSeq" id="WP_284190997.1">
    <property type="nucleotide sequence ID" value="NZ_BSPW01000019.1"/>
</dbReference>